<dbReference type="Gene3D" id="1.10.260.40">
    <property type="entry name" value="lambda repressor-like DNA-binding domains"/>
    <property type="match status" value="1"/>
</dbReference>
<dbReference type="PROSITE" id="PS50943">
    <property type="entry name" value="HTH_CROC1"/>
    <property type="match status" value="1"/>
</dbReference>
<evidence type="ECO:0000313" key="3">
    <source>
        <dbReference type="Proteomes" id="UP000823891"/>
    </source>
</evidence>
<accession>A0A9D2NFX4</accession>
<evidence type="ECO:0000313" key="2">
    <source>
        <dbReference type="EMBL" id="HJC23230.1"/>
    </source>
</evidence>
<dbReference type="SUPFAM" id="SSF47413">
    <property type="entry name" value="lambda repressor-like DNA-binding domains"/>
    <property type="match status" value="1"/>
</dbReference>
<protein>
    <submittedName>
        <fullName evidence="2">Helix-turn-helix domain-containing protein</fullName>
    </submittedName>
</protein>
<dbReference type="InterPro" id="IPR010982">
    <property type="entry name" value="Lambda_DNA-bd_dom_sf"/>
</dbReference>
<organism evidence="2 3">
    <name type="scientific">Candidatus Eisenbergiella merdavium</name>
    <dbReference type="NCBI Taxonomy" id="2838551"/>
    <lineage>
        <taxon>Bacteria</taxon>
        <taxon>Bacillati</taxon>
        <taxon>Bacillota</taxon>
        <taxon>Clostridia</taxon>
        <taxon>Lachnospirales</taxon>
        <taxon>Lachnospiraceae</taxon>
        <taxon>Eisenbergiella</taxon>
    </lineage>
</organism>
<comment type="caution">
    <text evidence="2">The sequence shown here is derived from an EMBL/GenBank/DDBJ whole genome shotgun (WGS) entry which is preliminary data.</text>
</comment>
<sequence length="93" mass="10503">MLPEEKLRKNLADNLHFLRFSRNPKISQQTLAEKIGTSQKSISRYEQGICLPPAHILTALADYFGLPVDALLQDPHTPNGSLLRLPKERKEPS</sequence>
<dbReference type="CDD" id="cd00093">
    <property type="entry name" value="HTH_XRE"/>
    <property type="match status" value="1"/>
</dbReference>
<name>A0A9D2NFX4_9FIRM</name>
<dbReference type="GO" id="GO:0003677">
    <property type="term" value="F:DNA binding"/>
    <property type="evidence" value="ECO:0007669"/>
    <property type="project" value="InterPro"/>
</dbReference>
<reference evidence="2" key="1">
    <citation type="journal article" date="2021" name="PeerJ">
        <title>Extensive microbial diversity within the chicken gut microbiome revealed by metagenomics and culture.</title>
        <authorList>
            <person name="Gilroy R."/>
            <person name="Ravi A."/>
            <person name="Getino M."/>
            <person name="Pursley I."/>
            <person name="Horton D.L."/>
            <person name="Alikhan N.F."/>
            <person name="Baker D."/>
            <person name="Gharbi K."/>
            <person name="Hall N."/>
            <person name="Watson M."/>
            <person name="Adriaenssens E.M."/>
            <person name="Foster-Nyarko E."/>
            <person name="Jarju S."/>
            <person name="Secka A."/>
            <person name="Antonio M."/>
            <person name="Oren A."/>
            <person name="Chaudhuri R.R."/>
            <person name="La Ragione R."/>
            <person name="Hildebrand F."/>
            <person name="Pallen M.J."/>
        </authorList>
    </citation>
    <scope>NUCLEOTIDE SEQUENCE</scope>
    <source>
        <strain evidence="2">USAMLcec2-132</strain>
    </source>
</reference>
<feature type="domain" description="HTH cro/C1-type" evidence="1">
    <location>
        <begin position="25"/>
        <end position="71"/>
    </location>
</feature>
<dbReference type="Proteomes" id="UP000823891">
    <property type="component" value="Unassembled WGS sequence"/>
</dbReference>
<evidence type="ECO:0000259" key="1">
    <source>
        <dbReference type="PROSITE" id="PS50943"/>
    </source>
</evidence>
<dbReference type="SMART" id="SM00530">
    <property type="entry name" value="HTH_XRE"/>
    <property type="match status" value="1"/>
</dbReference>
<dbReference type="EMBL" id="DWWS01000021">
    <property type="protein sequence ID" value="HJC23230.1"/>
    <property type="molecule type" value="Genomic_DNA"/>
</dbReference>
<dbReference type="Pfam" id="PF01381">
    <property type="entry name" value="HTH_3"/>
    <property type="match status" value="1"/>
</dbReference>
<reference evidence="2" key="2">
    <citation type="submission" date="2021-04" db="EMBL/GenBank/DDBJ databases">
        <authorList>
            <person name="Gilroy R."/>
        </authorList>
    </citation>
    <scope>NUCLEOTIDE SEQUENCE</scope>
    <source>
        <strain evidence="2">USAMLcec2-132</strain>
    </source>
</reference>
<gene>
    <name evidence="2" type="ORF">H9761_05940</name>
</gene>
<dbReference type="InterPro" id="IPR001387">
    <property type="entry name" value="Cro/C1-type_HTH"/>
</dbReference>
<dbReference type="AlphaFoldDB" id="A0A9D2NFX4"/>
<proteinExistence type="predicted"/>